<evidence type="ECO:0000313" key="2">
    <source>
        <dbReference type="EMBL" id="CAD8122955.1"/>
    </source>
</evidence>
<name>A0A8S1R650_9CILI</name>
<protein>
    <submittedName>
        <fullName evidence="2">Uncharacterized protein</fullName>
    </submittedName>
</protein>
<feature type="region of interest" description="Disordered" evidence="1">
    <location>
        <begin position="201"/>
        <end position="226"/>
    </location>
</feature>
<evidence type="ECO:0000313" key="3">
    <source>
        <dbReference type="Proteomes" id="UP000692954"/>
    </source>
</evidence>
<feature type="compositionally biased region" description="Polar residues" evidence="1">
    <location>
        <begin position="211"/>
        <end position="226"/>
    </location>
</feature>
<reference evidence="2" key="1">
    <citation type="submission" date="2021-01" db="EMBL/GenBank/DDBJ databases">
        <authorList>
            <consortium name="Genoscope - CEA"/>
            <person name="William W."/>
        </authorList>
    </citation>
    <scope>NUCLEOTIDE SEQUENCE</scope>
</reference>
<dbReference type="OrthoDB" id="10294637at2759"/>
<sequence>MNLAEQIALKKNEFNKHMEQRDIIQEMDDHLKNLHESEDDRSFYQMQFDQKDIQKIITLMLKYYSRQEGQTYQTKKCFYFYIWKYFQNQDIFEKNWESERKYLEKQRRYPYKNMKKQRKFIEEQIFDLERKTFFQYRQKTILIQLFKNAARKERLIKTIAFHRFIRNAALINYASTSKYNTNQNTFKQAVTQIQQNHIVYQKENKQKSRSKSPISNNNSKVSLTSKSQNSRNKAVFRILIYLQKVDDRLKNKVQIYFYKWIKIIMHIRQLEQIEEINSINVILNQQVFKESVLRTQIQLIKSEIDSKTYLAQELLNQLLK</sequence>
<comment type="caution">
    <text evidence="2">The sequence shown here is derived from an EMBL/GenBank/DDBJ whole genome shotgun (WGS) entry which is preliminary data.</text>
</comment>
<dbReference type="EMBL" id="CAJJDN010000141">
    <property type="protein sequence ID" value="CAD8122955.1"/>
    <property type="molecule type" value="Genomic_DNA"/>
</dbReference>
<dbReference type="Proteomes" id="UP000692954">
    <property type="component" value="Unassembled WGS sequence"/>
</dbReference>
<gene>
    <name evidence="2" type="ORF">PSON_ATCC_30995.1.T1410118</name>
</gene>
<accession>A0A8S1R650</accession>
<organism evidence="2 3">
    <name type="scientific">Paramecium sonneborni</name>
    <dbReference type="NCBI Taxonomy" id="65129"/>
    <lineage>
        <taxon>Eukaryota</taxon>
        <taxon>Sar</taxon>
        <taxon>Alveolata</taxon>
        <taxon>Ciliophora</taxon>
        <taxon>Intramacronucleata</taxon>
        <taxon>Oligohymenophorea</taxon>
        <taxon>Peniculida</taxon>
        <taxon>Parameciidae</taxon>
        <taxon>Paramecium</taxon>
    </lineage>
</organism>
<proteinExistence type="predicted"/>
<evidence type="ECO:0000256" key="1">
    <source>
        <dbReference type="SAM" id="MobiDB-lite"/>
    </source>
</evidence>
<keyword evidence="3" id="KW-1185">Reference proteome</keyword>
<dbReference type="AlphaFoldDB" id="A0A8S1R650"/>